<keyword evidence="2" id="KW-1185">Reference proteome</keyword>
<dbReference type="RefSeq" id="WP_285346851.1">
    <property type="nucleotide sequence ID" value="NZ_JASITI010000127.1"/>
</dbReference>
<proteinExistence type="predicted"/>
<name>A0ABT7H6E2_9ACTN</name>
<protein>
    <submittedName>
        <fullName evidence="1">Uncharacterized protein</fullName>
    </submittedName>
</protein>
<gene>
    <name evidence="1" type="ORF">QEZ40_001061</name>
</gene>
<dbReference type="Proteomes" id="UP001223390">
    <property type="component" value="Unassembled WGS sequence"/>
</dbReference>
<reference evidence="1 2" key="1">
    <citation type="submission" date="2023-05" db="EMBL/GenBank/DDBJ databases">
        <title>Sequencing and Assembly of Streptomyces sp. NP73.</title>
        <authorList>
            <person name="Konwar A.N."/>
            <person name="Saikia K."/>
            <person name="Thakur D."/>
        </authorList>
    </citation>
    <scope>NUCLEOTIDE SEQUENCE [LARGE SCALE GENOMIC DNA]</scope>
    <source>
        <strain evidence="1 2">NP73</strain>
    </source>
</reference>
<evidence type="ECO:0000313" key="1">
    <source>
        <dbReference type="EMBL" id="MDK9501473.1"/>
    </source>
</evidence>
<accession>A0ABT7H6E2</accession>
<organism evidence="1 2">
    <name type="scientific">Streptomyces katrae</name>
    <dbReference type="NCBI Taxonomy" id="68223"/>
    <lineage>
        <taxon>Bacteria</taxon>
        <taxon>Bacillati</taxon>
        <taxon>Actinomycetota</taxon>
        <taxon>Actinomycetes</taxon>
        <taxon>Kitasatosporales</taxon>
        <taxon>Streptomycetaceae</taxon>
        <taxon>Streptomyces</taxon>
    </lineage>
</organism>
<comment type="caution">
    <text evidence="1">The sequence shown here is derived from an EMBL/GenBank/DDBJ whole genome shotgun (WGS) entry which is preliminary data.</text>
</comment>
<sequence length="330" mass="35052">MITTGPVGEWFWEPSPVLDAAASGASRAVALVGEVRDVLASLGLVGDGGTGSVEVCELSAMGRPVFERRDVPFDVLAGQAAAVRLLPDQFLTVFLRLPGEWVEAGVRRRAEELFVVRVHLWGQGGMVLGMGVYADPWLTQDLRERPQPEVAAENAPRLAAALGRISALTRSEVDPGDETRHARPTPDGFADLLAEGAAYADSWGTFEVPARWRRLMKLLPGGYGEEEDYECTTEEPVRYAEVRCGERLLGFLWASVDGAAGYEPRSAAGDAAFGAGVPWLLRFRAARSGGAGAPAALDGCLGRTEAGVTVGAVVHRAPSLDALQELSGRG</sequence>
<evidence type="ECO:0000313" key="2">
    <source>
        <dbReference type="Proteomes" id="UP001223390"/>
    </source>
</evidence>
<dbReference type="EMBL" id="JASITI010000127">
    <property type="protein sequence ID" value="MDK9501473.1"/>
    <property type="molecule type" value="Genomic_DNA"/>
</dbReference>